<organism evidence="9 10">
    <name type="scientific">Vineibacter terrae</name>
    <dbReference type="NCBI Taxonomy" id="2586908"/>
    <lineage>
        <taxon>Bacteria</taxon>
        <taxon>Pseudomonadati</taxon>
        <taxon>Pseudomonadota</taxon>
        <taxon>Alphaproteobacteria</taxon>
        <taxon>Hyphomicrobiales</taxon>
        <taxon>Vineibacter</taxon>
    </lineage>
</organism>
<dbReference type="OrthoDB" id="9801841at2"/>
<dbReference type="SUPFAM" id="SSF56112">
    <property type="entry name" value="Protein kinase-like (PK-like)"/>
    <property type="match status" value="1"/>
</dbReference>
<dbReference type="InterPro" id="IPR000719">
    <property type="entry name" value="Prot_kinase_dom"/>
</dbReference>
<dbReference type="Pfam" id="PF00069">
    <property type="entry name" value="Pkinase"/>
    <property type="match status" value="1"/>
</dbReference>
<accession>A0A5C8PSV5</accession>
<dbReference type="InterPro" id="IPR036366">
    <property type="entry name" value="PGBDSf"/>
</dbReference>
<feature type="compositionally biased region" description="Basic residues" evidence="6">
    <location>
        <begin position="436"/>
        <end position="445"/>
    </location>
</feature>
<comment type="caution">
    <text evidence="9">The sequence shown here is derived from an EMBL/GenBank/DDBJ whole genome shotgun (WGS) entry which is preliminary data.</text>
</comment>
<evidence type="ECO:0000256" key="5">
    <source>
        <dbReference type="ARBA" id="ARBA00022840"/>
    </source>
</evidence>
<feature type="domain" description="Protein kinase" evidence="8">
    <location>
        <begin position="121"/>
        <end position="389"/>
    </location>
</feature>
<dbReference type="Pfam" id="PF01471">
    <property type="entry name" value="PG_binding_1"/>
    <property type="match status" value="1"/>
</dbReference>
<dbReference type="Gene3D" id="1.10.101.10">
    <property type="entry name" value="PGBD-like superfamily/PGBD"/>
    <property type="match status" value="1"/>
</dbReference>
<evidence type="ECO:0000256" key="7">
    <source>
        <dbReference type="SAM" id="Phobius"/>
    </source>
</evidence>
<dbReference type="EMBL" id="VDUZ01000004">
    <property type="protein sequence ID" value="TXL80364.1"/>
    <property type="molecule type" value="Genomic_DNA"/>
</dbReference>
<keyword evidence="3" id="KW-0547">Nucleotide-binding</keyword>
<dbReference type="AlphaFoldDB" id="A0A5C8PSV5"/>
<dbReference type="InterPro" id="IPR011009">
    <property type="entry name" value="Kinase-like_dom_sf"/>
</dbReference>
<evidence type="ECO:0000313" key="10">
    <source>
        <dbReference type="Proteomes" id="UP000321638"/>
    </source>
</evidence>
<keyword evidence="10" id="KW-1185">Reference proteome</keyword>
<dbReference type="Gene3D" id="1.10.510.10">
    <property type="entry name" value="Transferase(Phosphotransferase) domain 1"/>
    <property type="match status" value="1"/>
</dbReference>
<feature type="transmembrane region" description="Helical" evidence="7">
    <location>
        <begin position="459"/>
        <end position="479"/>
    </location>
</feature>
<keyword evidence="7" id="KW-1133">Transmembrane helix</keyword>
<evidence type="ECO:0000256" key="1">
    <source>
        <dbReference type="ARBA" id="ARBA00022527"/>
    </source>
</evidence>
<dbReference type="GO" id="GO:0004674">
    <property type="term" value="F:protein serine/threonine kinase activity"/>
    <property type="evidence" value="ECO:0007669"/>
    <property type="project" value="UniProtKB-KW"/>
</dbReference>
<evidence type="ECO:0000256" key="4">
    <source>
        <dbReference type="ARBA" id="ARBA00022777"/>
    </source>
</evidence>
<dbReference type="SUPFAM" id="SSF47090">
    <property type="entry name" value="PGBD-like"/>
    <property type="match status" value="1"/>
</dbReference>
<evidence type="ECO:0000256" key="3">
    <source>
        <dbReference type="ARBA" id="ARBA00022741"/>
    </source>
</evidence>
<feature type="region of interest" description="Disordered" evidence="6">
    <location>
        <begin position="655"/>
        <end position="684"/>
    </location>
</feature>
<dbReference type="Gene3D" id="3.30.200.20">
    <property type="entry name" value="Phosphorylase Kinase, domain 1"/>
    <property type="match status" value="1"/>
</dbReference>
<reference evidence="9 10" key="1">
    <citation type="submission" date="2019-06" db="EMBL/GenBank/DDBJ databases">
        <title>New taxonomy in bacterial strain CC-CFT640, isolated from vineyard.</title>
        <authorList>
            <person name="Lin S.-Y."/>
            <person name="Tsai C.-F."/>
            <person name="Young C.-C."/>
        </authorList>
    </citation>
    <scope>NUCLEOTIDE SEQUENCE [LARGE SCALE GENOMIC DNA]</scope>
    <source>
        <strain evidence="9 10">CC-CFT640</strain>
    </source>
</reference>
<keyword evidence="2" id="KW-0808">Transferase</keyword>
<keyword evidence="5" id="KW-0067">ATP-binding</keyword>
<keyword evidence="7" id="KW-0472">Membrane</keyword>
<gene>
    <name evidence="9" type="ORF">FHP25_04855</name>
</gene>
<dbReference type="PROSITE" id="PS50011">
    <property type="entry name" value="PROTEIN_KINASE_DOM"/>
    <property type="match status" value="1"/>
</dbReference>
<protein>
    <recommendedName>
        <fullName evidence="8">Protein kinase domain-containing protein</fullName>
    </recommendedName>
</protein>
<keyword evidence="7" id="KW-0812">Transmembrane</keyword>
<keyword evidence="1" id="KW-0723">Serine/threonine-protein kinase</keyword>
<evidence type="ECO:0000259" key="8">
    <source>
        <dbReference type="PROSITE" id="PS50011"/>
    </source>
</evidence>
<feature type="region of interest" description="Disordered" evidence="6">
    <location>
        <begin position="412"/>
        <end position="447"/>
    </location>
</feature>
<dbReference type="InterPro" id="IPR002477">
    <property type="entry name" value="Peptidoglycan-bd-like"/>
</dbReference>
<evidence type="ECO:0000256" key="2">
    <source>
        <dbReference type="ARBA" id="ARBA00022679"/>
    </source>
</evidence>
<dbReference type="PANTHER" id="PTHR24351">
    <property type="entry name" value="RIBOSOMAL PROTEIN S6 KINASE"/>
    <property type="match status" value="1"/>
</dbReference>
<dbReference type="SMART" id="SM00220">
    <property type="entry name" value="S_TKc"/>
    <property type="match status" value="1"/>
</dbReference>
<dbReference type="Proteomes" id="UP000321638">
    <property type="component" value="Unassembled WGS sequence"/>
</dbReference>
<dbReference type="CDD" id="cd14014">
    <property type="entry name" value="STKc_PknB_like"/>
    <property type="match status" value="1"/>
</dbReference>
<evidence type="ECO:0000313" key="9">
    <source>
        <dbReference type="EMBL" id="TXL80364.1"/>
    </source>
</evidence>
<proteinExistence type="predicted"/>
<name>A0A5C8PSV5_9HYPH</name>
<dbReference type="InterPro" id="IPR036365">
    <property type="entry name" value="PGBD-like_sf"/>
</dbReference>
<evidence type="ECO:0000256" key="6">
    <source>
        <dbReference type="SAM" id="MobiDB-lite"/>
    </source>
</evidence>
<feature type="region of interest" description="Disordered" evidence="6">
    <location>
        <begin position="1"/>
        <end position="36"/>
    </location>
</feature>
<dbReference type="GO" id="GO:0005524">
    <property type="term" value="F:ATP binding"/>
    <property type="evidence" value="ECO:0007669"/>
    <property type="project" value="UniProtKB-KW"/>
</dbReference>
<keyword evidence="4" id="KW-0418">Kinase</keyword>
<feature type="compositionally biased region" description="Low complexity" evidence="6">
    <location>
        <begin position="412"/>
        <end position="435"/>
    </location>
</feature>
<sequence>MIATAVKSTEQRLEIRPARSSSQHGDPVTVTRNDAAGTRHNIPTEVFYWPYGLDGLAGWSWGRSAPGWPAWACDVRDDSACVVSRRRGGVPDDASLAAAAGHATVEPRPDALKSGTRIWIYRIGKVLGQDAFSITYAARDTVAERDVTVTEYLPIEAAMRTSDLTVVARSTRWMDDFRWGRDFFLAEARSLAGLAGTAGIAHVHDCLEANGTAYRVIARLRGESLATRLARQGTLPPKAIDRLLPPLLGAIEKMHERGLLHLDIQPSNIMLDVEGRPTLTGFGATQAALAARRGAPTMLQGTRYAAVEQFSDGQTGAFTDIYGLAATLYHCVTGKAPVPAIKRLAEQLAPATQRAAGRYAHGLLNGIDTGLAFRSTDRPASIAAWRPAFDARQPAGDADMAASGLLAAVRPAPQPAPSAAAPAEAAAEPAAAPSPARHRRSRSHVSRLVARTRRDPAPAAFAGMMLLAMAIGLAGGYVLRPMQDRAEAARKSQIDRVRAETQARRQQQDMAVVRRAAESEARADAEISLLVRAATVEAQEAAARRAAEEARLVDDAKARVDAEQAQSAASDRRQAELAESSLGLTARDRGRTQVALTALGFDTQGIDEAFGPRTRQMIALWQKRQGAPDTGFLTAAQYALLQRQATAALAAYDAEEAATRKPRRAELADTPNSARPADVRPQQQ</sequence>